<dbReference type="Proteomes" id="UP000298493">
    <property type="component" value="Unassembled WGS sequence"/>
</dbReference>
<feature type="compositionally biased region" description="Basic and acidic residues" evidence="1">
    <location>
        <begin position="58"/>
        <end position="73"/>
    </location>
</feature>
<name>A0A4Z1PUC7_9PEZI</name>
<keyword evidence="3" id="KW-1185">Reference proteome</keyword>
<accession>A0A4Z1PUC7</accession>
<comment type="caution">
    <text evidence="2">The sequence shown here is derived from an EMBL/GenBank/DDBJ whole genome shotgun (WGS) entry which is preliminary data.</text>
</comment>
<protein>
    <submittedName>
        <fullName evidence="2">Uncharacterized protein</fullName>
    </submittedName>
</protein>
<proteinExistence type="predicted"/>
<sequence length="79" mass="8779">MRECRSHHARSSNSSLSYFDEITTLQRDVRSNSSQPCGLFYARIRPCSVNVSGGVQEPHSEGHPAVTEKRTKDSQGLNS</sequence>
<evidence type="ECO:0000313" key="3">
    <source>
        <dbReference type="Proteomes" id="UP000298493"/>
    </source>
</evidence>
<evidence type="ECO:0000313" key="2">
    <source>
        <dbReference type="EMBL" id="TID27918.1"/>
    </source>
</evidence>
<feature type="region of interest" description="Disordered" evidence="1">
    <location>
        <begin position="52"/>
        <end position="79"/>
    </location>
</feature>
<dbReference type="EMBL" id="SNSC02000001">
    <property type="protein sequence ID" value="TID27918.1"/>
    <property type="molecule type" value="Genomic_DNA"/>
</dbReference>
<dbReference type="AlphaFoldDB" id="A0A4Z1PUC7"/>
<gene>
    <name evidence="2" type="ORF">E6O75_ATG00685</name>
</gene>
<reference evidence="2 3" key="1">
    <citation type="submission" date="2019-04" db="EMBL/GenBank/DDBJ databases">
        <title>High contiguity whole genome sequence and gene annotation resource for two Venturia nashicola isolates.</title>
        <authorList>
            <person name="Prokchorchik M."/>
            <person name="Won K."/>
            <person name="Lee Y."/>
            <person name="Choi E.D."/>
            <person name="Segonzac C."/>
            <person name="Sohn K.H."/>
        </authorList>
    </citation>
    <scope>NUCLEOTIDE SEQUENCE [LARGE SCALE GENOMIC DNA]</scope>
    <source>
        <strain evidence="2 3">PRI2</strain>
    </source>
</reference>
<organism evidence="2 3">
    <name type="scientific">Venturia nashicola</name>
    <dbReference type="NCBI Taxonomy" id="86259"/>
    <lineage>
        <taxon>Eukaryota</taxon>
        <taxon>Fungi</taxon>
        <taxon>Dikarya</taxon>
        <taxon>Ascomycota</taxon>
        <taxon>Pezizomycotina</taxon>
        <taxon>Dothideomycetes</taxon>
        <taxon>Pleosporomycetidae</taxon>
        <taxon>Venturiales</taxon>
        <taxon>Venturiaceae</taxon>
        <taxon>Venturia</taxon>
    </lineage>
</organism>
<evidence type="ECO:0000256" key="1">
    <source>
        <dbReference type="SAM" id="MobiDB-lite"/>
    </source>
</evidence>